<dbReference type="PANTHER" id="PTHR24148:SF64">
    <property type="entry name" value="HETEROKARYON INCOMPATIBILITY DOMAIN-CONTAINING PROTEIN"/>
    <property type="match status" value="1"/>
</dbReference>
<accession>A0AA40BDD6</accession>
<dbReference type="PANTHER" id="PTHR24148">
    <property type="entry name" value="ANKYRIN REPEAT DOMAIN-CONTAINING PROTEIN 39 HOMOLOG-RELATED"/>
    <property type="match status" value="1"/>
</dbReference>
<evidence type="ECO:0000256" key="1">
    <source>
        <dbReference type="SAM" id="MobiDB-lite"/>
    </source>
</evidence>
<comment type="caution">
    <text evidence="3">The sequence shown here is derived from an EMBL/GenBank/DDBJ whole genome shotgun (WGS) entry which is preliminary data.</text>
</comment>
<protein>
    <submittedName>
        <fullName evidence="3">Heterokaryon incompatibility protein-domain-containing protein</fullName>
    </submittedName>
</protein>
<dbReference type="EMBL" id="JAUKUA010000001">
    <property type="protein sequence ID" value="KAK0732162.1"/>
    <property type="molecule type" value="Genomic_DNA"/>
</dbReference>
<dbReference type="InterPro" id="IPR052895">
    <property type="entry name" value="HetReg/Transcr_Mod"/>
</dbReference>
<dbReference type="Proteomes" id="UP001172102">
    <property type="component" value="Unassembled WGS sequence"/>
</dbReference>
<feature type="domain" description="Heterokaryon incompatibility" evidence="2">
    <location>
        <begin position="48"/>
        <end position="216"/>
    </location>
</feature>
<dbReference type="InterPro" id="IPR010730">
    <property type="entry name" value="HET"/>
</dbReference>
<evidence type="ECO:0000259" key="2">
    <source>
        <dbReference type="Pfam" id="PF06985"/>
    </source>
</evidence>
<evidence type="ECO:0000313" key="4">
    <source>
        <dbReference type="Proteomes" id="UP001172102"/>
    </source>
</evidence>
<name>A0AA40BDD6_9PEZI</name>
<feature type="region of interest" description="Disordered" evidence="1">
    <location>
        <begin position="690"/>
        <end position="724"/>
    </location>
</feature>
<evidence type="ECO:0000313" key="3">
    <source>
        <dbReference type="EMBL" id="KAK0732162.1"/>
    </source>
</evidence>
<keyword evidence="4" id="KW-1185">Reference proteome</keyword>
<reference evidence="3" key="1">
    <citation type="submission" date="2023-06" db="EMBL/GenBank/DDBJ databases">
        <title>Genome-scale phylogeny and comparative genomics of the fungal order Sordariales.</title>
        <authorList>
            <consortium name="Lawrence Berkeley National Laboratory"/>
            <person name="Hensen N."/>
            <person name="Bonometti L."/>
            <person name="Westerberg I."/>
            <person name="Brannstrom I.O."/>
            <person name="Guillou S."/>
            <person name="Cros-Aarteil S."/>
            <person name="Calhoun S."/>
            <person name="Haridas S."/>
            <person name="Kuo A."/>
            <person name="Mondo S."/>
            <person name="Pangilinan J."/>
            <person name="Riley R."/>
            <person name="Labutti K."/>
            <person name="Andreopoulos B."/>
            <person name="Lipzen A."/>
            <person name="Chen C."/>
            <person name="Yanf M."/>
            <person name="Daum C."/>
            <person name="Ng V."/>
            <person name="Clum A."/>
            <person name="Steindorff A."/>
            <person name="Ohm R."/>
            <person name="Martin F."/>
            <person name="Silar P."/>
            <person name="Natvig D."/>
            <person name="Lalanne C."/>
            <person name="Gautier V."/>
            <person name="Ament-Velasquez S.L."/>
            <person name="Kruys A."/>
            <person name="Hutchinson M.I."/>
            <person name="Powell A.J."/>
            <person name="Barry K."/>
            <person name="Miller A.N."/>
            <person name="Grigoriev I.V."/>
            <person name="Debuchy R."/>
            <person name="Gladieux P."/>
            <person name="Thoren M.H."/>
            <person name="Johannesson H."/>
        </authorList>
    </citation>
    <scope>NUCLEOTIDE SEQUENCE</scope>
    <source>
        <strain evidence="3">SMH4607-1</strain>
    </source>
</reference>
<sequence length="724" mass="81251">MSSPLYIQVPLTDPTSEIRLLTVERASHPDEAIVCRLSVVALASPGYYEGLSYHWSGSDKTILVNDLQIPVTGNLFNALAALRYADRPRVLWVDAVCIDQQSNGPDGEKSEQIKLMRHIYQQSQRTVAWFGQPAIGDGGTRILDGFVKRLLRIQQQLETDGEWPAPAEGASFATVYLPSQAEIHRRHIPHNKDIGYQTLAHLVTRSWTERVWTIQEAAVARETLIQCGPYIFRMQDIAMAASFVWAMNIEDFSVSTHFKSTWAECAKQKRGQRGTLLSLVIRHWLSDAKYPRDKIYALCGLSRDAGPDGLDIQFDDTASPEQAYTDFARSVLRTYRNLDILSALAPVKAPRSPNMPSWAPDWRRETFNSGTIVYRRPDPLPEPGPCRILFTAAGGSPASPLFSSDGRSLGLEGFILDTIVEGGAVRPFTFEGREMVGLLMDWRDTVARCLRKRRYGPTGQPMTEAFYHTMTMGNVRHFLQDPLEEYKRFDSELLGLAVRWGVISGRMHWLLGFKMRPRPEASWPNLLESSVVFSASGISTNRRLARTKTGYLCLVPQESKIGDHIALFKGGPLPLVIRKSGSNWVVIGDAYVHGIMMGEAYDAGIKILADYIVFCHEPDFDVLAALANNPPRSKLVKSLLGYTWRHATEEQLVRQDRARRQQQKTFDNGLDVACLVDVLPKLTELQDLRMSNTPTDPVSAPRLRAANKTTWNSESVRIRGTGKH</sequence>
<organism evidence="3 4">
    <name type="scientific">Lasiosphaeris hirsuta</name>
    <dbReference type="NCBI Taxonomy" id="260670"/>
    <lineage>
        <taxon>Eukaryota</taxon>
        <taxon>Fungi</taxon>
        <taxon>Dikarya</taxon>
        <taxon>Ascomycota</taxon>
        <taxon>Pezizomycotina</taxon>
        <taxon>Sordariomycetes</taxon>
        <taxon>Sordariomycetidae</taxon>
        <taxon>Sordariales</taxon>
        <taxon>Lasiosphaeriaceae</taxon>
        <taxon>Lasiosphaeris</taxon>
    </lineage>
</organism>
<dbReference type="Pfam" id="PF06985">
    <property type="entry name" value="HET"/>
    <property type="match status" value="1"/>
</dbReference>
<dbReference type="AlphaFoldDB" id="A0AA40BDD6"/>
<proteinExistence type="predicted"/>
<gene>
    <name evidence="3" type="ORF">B0H67DRAFT_640461</name>
</gene>
<dbReference type="Pfam" id="PF26639">
    <property type="entry name" value="Het-6_barrel"/>
    <property type="match status" value="1"/>
</dbReference>